<keyword evidence="3" id="KW-1185">Reference proteome</keyword>
<keyword evidence="2" id="KW-0489">Methyltransferase</keyword>
<feature type="domain" description="Ribosomal RNA large subunit methyltransferase K/L-like methyltransferase" evidence="1">
    <location>
        <begin position="153"/>
        <end position="251"/>
    </location>
</feature>
<keyword evidence="2" id="KW-0808">Transferase</keyword>
<name>A0A3D9INU3_9BACL</name>
<dbReference type="SUPFAM" id="SSF53335">
    <property type="entry name" value="S-adenosyl-L-methionine-dependent methyltransferases"/>
    <property type="match status" value="1"/>
</dbReference>
<evidence type="ECO:0000259" key="1">
    <source>
        <dbReference type="Pfam" id="PF01170"/>
    </source>
</evidence>
<dbReference type="PANTHER" id="PTHR14911">
    <property type="entry name" value="THUMP DOMAIN-CONTAINING"/>
    <property type="match status" value="1"/>
</dbReference>
<accession>A0A3D9INU3</accession>
<dbReference type="CDD" id="cd02440">
    <property type="entry name" value="AdoMet_MTases"/>
    <property type="match status" value="1"/>
</dbReference>
<dbReference type="AlphaFoldDB" id="A0A3D9INU3"/>
<evidence type="ECO:0000313" key="3">
    <source>
        <dbReference type="Proteomes" id="UP000256977"/>
    </source>
</evidence>
<dbReference type="EMBL" id="QRDZ01000026">
    <property type="protein sequence ID" value="RED63442.1"/>
    <property type="molecule type" value="Genomic_DNA"/>
</dbReference>
<evidence type="ECO:0000313" key="2">
    <source>
        <dbReference type="EMBL" id="RED63442.1"/>
    </source>
</evidence>
<dbReference type="InterPro" id="IPR029063">
    <property type="entry name" value="SAM-dependent_MTases_sf"/>
</dbReference>
<sequence length="315" mass="35306">MADCLYAIASTEEERGLCLLEMRSLLGADCRFNLTRSCEEVEPGRSPFIKSRIRVLFESDGLEELAELAGERVELDGATFKVTAVDNDDPEERGRFEYARKRELERAVGFRLRGRADMRNPEREFGFARFGGRWLFGELHRGNADWMKHRDQPRQYSTALSNRVARAVVNIAVPRMAGVRAIDPCCGIGTVLLEAMSLGIDIVGRDINPLAAMGARENLAYFGYGSPSSVTLGDMREIEGRYDVAIIDMPYNLCSVLSDDVKAAMLLSARRFAARAIVVTIEEMDRFIRAAGFEILDRCRVNKGGRFSRQVLVCE</sequence>
<gene>
    <name evidence="2" type="ORF">DFP98_126118</name>
</gene>
<dbReference type="Proteomes" id="UP000256977">
    <property type="component" value="Unassembled WGS sequence"/>
</dbReference>
<comment type="caution">
    <text evidence="2">The sequence shown here is derived from an EMBL/GenBank/DDBJ whole genome shotgun (WGS) entry which is preliminary data.</text>
</comment>
<dbReference type="InterPro" id="IPR000241">
    <property type="entry name" value="RlmKL-like_Mtase"/>
</dbReference>
<dbReference type="GO" id="GO:0030488">
    <property type="term" value="P:tRNA methylation"/>
    <property type="evidence" value="ECO:0007669"/>
    <property type="project" value="TreeGrafter"/>
</dbReference>
<dbReference type="GO" id="GO:0016423">
    <property type="term" value="F:tRNA (guanine) methyltransferase activity"/>
    <property type="evidence" value="ECO:0007669"/>
    <property type="project" value="TreeGrafter"/>
</dbReference>
<dbReference type="RefSeq" id="WP_342772513.1">
    <property type="nucleotide sequence ID" value="NZ_QRDZ01000026.1"/>
</dbReference>
<reference evidence="2 3" key="1">
    <citation type="submission" date="2018-07" db="EMBL/GenBank/DDBJ databases">
        <title>Genomic Encyclopedia of Type Strains, Phase III (KMG-III): the genomes of soil and plant-associated and newly described type strains.</title>
        <authorList>
            <person name="Whitman W."/>
        </authorList>
    </citation>
    <scope>NUCLEOTIDE SEQUENCE [LARGE SCALE GENOMIC DNA]</scope>
    <source>
        <strain evidence="2 3">CECT 7287</strain>
    </source>
</reference>
<dbReference type="Gene3D" id="3.40.50.150">
    <property type="entry name" value="Vaccinia Virus protein VP39"/>
    <property type="match status" value="1"/>
</dbReference>
<protein>
    <submittedName>
        <fullName evidence="2">tRNA G10 N-methylase Trm11</fullName>
    </submittedName>
</protein>
<dbReference type="Pfam" id="PF01170">
    <property type="entry name" value="UPF0020"/>
    <property type="match status" value="1"/>
</dbReference>
<proteinExistence type="predicted"/>
<dbReference type="PANTHER" id="PTHR14911:SF13">
    <property type="entry name" value="TRNA (GUANINE(6)-N2)-METHYLTRANSFERASE THUMP3"/>
    <property type="match status" value="1"/>
</dbReference>
<organism evidence="2 3">
    <name type="scientific">Cohnella phaseoli</name>
    <dbReference type="NCBI Taxonomy" id="456490"/>
    <lineage>
        <taxon>Bacteria</taxon>
        <taxon>Bacillati</taxon>
        <taxon>Bacillota</taxon>
        <taxon>Bacilli</taxon>
        <taxon>Bacillales</taxon>
        <taxon>Paenibacillaceae</taxon>
        <taxon>Cohnella</taxon>
    </lineage>
</organism>